<comment type="caution">
    <text evidence="2">The sequence shown here is derived from an EMBL/GenBank/DDBJ whole genome shotgun (WGS) entry which is preliminary data.</text>
</comment>
<reference evidence="2" key="1">
    <citation type="submission" date="2023-03" db="EMBL/GenBank/DDBJ databases">
        <title>Massive genome expansion in bonnet fungi (Mycena s.s.) driven by repeated elements and novel gene families across ecological guilds.</title>
        <authorList>
            <consortium name="Lawrence Berkeley National Laboratory"/>
            <person name="Harder C.B."/>
            <person name="Miyauchi S."/>
            <person name="Viragh M."/>
            <person name="Kuo A."/>
            <person name="Thoen E."/>
            <person name="Andreopoulos B."/>
            <person name="Lu D."/>
            <person name="Skrede I."/>
            <person name="Drula E."/>
            <person name="Henrissat B."/>
            <person name="Morin E."/>
            <person name="Kohler A."/>
            <person name="Barry K."/>
            <person name="LaButti K."/>
            <person name="Morin E."/>
            <person name="Salamov A."/>
            <person name="Lipzen A."/>
            <person name="Mereny Z."/>
            <person name="Hegedus B."/>
            <person name="Baldrian P."/>
            <person name="Stursova M."/>
            <person name="Weitz H."/>
            <person name="Taylor A."/>
            <person name="Grigoriev I.V."/>
            <person name="Nagy L.G."/>
            <person name="Martin F."/>
            <person name="Kauserud H."/>
        </authorList>
    </citation>
    <scope>NUCLEOTIDE SEQUENCE</scope>
    <source>
        <strain evidence="2">CBHHK188m</strain>
    </source>
</reference>
<keyword evidence="1" id="KW-0472">Membrane</keyword>
<sequence>MSANVTSAAATAGPTYAQIFGPVFWGFCVALMLCGVSALQGYLYFTRYNDKIGVRLVSIYYYMLPHFGSFAPLNAVTKELVVECLISAVITFTSQMYFVYQLHVGKTVFGL</sequence>
<keyword evidence="1" id="KW-1133">Transmembrane helix</keyword>
<evidence type="ECO:0000313" key="2">
    <source>
        <dbReference type="EMBL" id="KAJ7727437.1"/>
    </source>
</evidence>
<feature type="transmembrane region" description="Helical" evidence="1">
    <location>
        <begin position="80"/>
        <end position="100"/>
    </location>
</feature>
<dbReference type="Proteomes" id="UP001215280">
    <property type="component" value="Unassembled WGS sequence"/>
</dbReference>
<evidence type="ECO:0000256" key="1">
    <source>
        <dbReference type="SAM" id="Phobius"/>
    </source>
</evidence>
<organism evidence="2 3">
    <name type="scientific">Mycena maculata</name>
    <dbReference type="NCBI Taxonomy" id="230809"/>
    <lineage>
        <taxon>Eukaryota</taxon>
        <taxon>Fungi</taxon>
        <taxon>Dikarya</taxon>
        <taxon>Basidiomycota</taxon>
        <taxon>Agaricomycotina</taxon>
        <taxon>Agaricomycetes</taxon>
        <taxon>Agaricomycetidae</taxon>
        <taxon>Agaricales</taxon>
        <taxon>Marasmiineae</taxon>
        <taxon>Mycenaceae</taxon>
        <taxon>Mycena</taxon>
    </lineage>
</organism>
<name>A0AAD7HSW1_9AGAR</name>
<gene>
    <name evidence="2" type="ORF">DFH07DRAFT_970194</name>
</gene>
<feature type="transmembrane region" description="Helical" evidence="1">
    <location>
        <begin position="23"/>
        <end position="45"/>
    </location>
</feature>
<keyword evidence="1" id="KW-0812">Transmembrane</keyword>
<accession>A0AAD7HSW1</accession>
<dbReference type="AlphaFoldDB" id="A0AAD7HSW1"/>
<dbReference type="EMBL" id="JARJLG010000212">
    <property type="protein sequence ID" value="KAJ7727437.1"/>
    <property type="molecule type" value="Genomic_DNA"/>
</dbReference>
<evidence type="ECO:0000313" key="3">
    <source>
        <dbReference type="Proteomes" id="UP001215280"/>
    </source>
</evidence>
<keyword evidence="3" id="KW-1185">Reference proteome</keyword>
<protein>
    <submittedName>
        <fullName evidence="2">Uncharacterized protein</fullName>
    </submittedName>
</protein>
<proteinExistence type="predicted"/>